<reference evidence="4" key="1">
    <citation type="submission" date="2020-05" db="EMBL/GenBank/DDBJ databases">
        <authorList>
            <person name="Chiriac C."/>
            <person name="Salcher M."/>
            <person name="Ghai R."/>
            <person name="Kavagutti S V."/>
        </authorList>
    </citation>
    <scope>NUCLEOTIDE SEQUENCE</scope>
</reference>
<protein>
    <submittedName>
        <fullName evidence="4">Unannotated protein</fullName>
    </submittedName>
</protein>
<dbReference type="AlphaFoldDB" id="A0A6J7CE26"/>
<proteinExistence type="predicted"/>
<dbReference type="PANTHER" id="PTHR33219">
    <property type="entry name" value="YLMG HOMOLOG PROTEIN 2, CHLOROPLASTIC"/>
    <property type="match status" value="1"/>
</dbReference>
<dbReference type="PANTHER" id="PTHR33219:SF14">
    <property type="entry name" value="PROTEIN COFACTOR ASSEMBLY OF COMPLEX C SUBUNIT B CCB3, CHLOROPLASTIC-RELATED"/>
    <property type="match status" value="1"/>
</dbReference>
<dbReference type="EMBL" id="CAFBPS010000008">
    <property type="protein sequence ID" value="CAB5020818.1"/>
    <property type="molecule type" value="Genomic_DNA"/>
</dbReference>
<organism evidence="4">
    <name type="scientific">freshwater metagenome</name>
    <dbReference type="NCBI Taxonomy" id="449393"/>
    <lineage>
        <taxon>unclassified sequences</taxon>
        <taxon>metagenomes</taxon>
        <taxon>ecological metagenomes</taxon>
    </lineage>
</organism>
<dbReference type="GO" id="GO:0016020">
    <property type="term" value="C:membrane"/>
    <property type="evidence" value="ECO:0007669"/>
    <property type="project" value="InterPro"/>
</dbReference>
<evidence type="ECO:0000313" key="4">
    <source>
        <dbReference type="EMBL" id="CAB4855174.1"/>
    </source>
</evidence>
<accession>A0A6J7CE26</accession>
<dbReference type="EMBL" id="CAFAAL010000002">
    <property type="protein sequence ID" value="CAB4791493.1"/>
    <property type="molecule type" value="Genomic_DNA"/>
</dbReference>
<dbReference type="EMBL" id="CAEZYH010000002">
    <property type="protein sequence ID" value="CAB4706317.1"/>
    <property type="molecule type" value="Genomic_DNA"/>
</dbReference>
<dbReference type="Pfam" id="PF02325">
    <property type="entry name" value="CCB3_YggT"/>
    <property type="match status" value="1"/>
</dbReference>
<dbReference type="InterPro" id="IPR003425">
    <property type="entry name" value="CCB3/YggT"/>
</dbReference>
<evidence type="ECO:0000313" key="3">
    <source>
        <dbReference type="EMBL" id="CAB4791493.1"/>
    </source>
</evidence>
<dbReference type="EMBL" id="CAEZZP010000004">
    <property type="protein sequence ID" value="CAB4761524.1"/>
    <property type="molecule type" value="Genomic_DNA"/>
</dbReference>
<gene>
    <name evidence="1" type="ORF">UFOPK2658_00116</name>
    <name evidence="2" type="ORF">UFOPK2880_00136</name>
    <name evidence="3" type="ORF">UFOPK3004_00040</name>
    <name evidence="4" type="ORF">UFOPK3304_00038</name>
    <name evidence="5" type="ORF">UFOPK3494_00233</name>
    <name evidence="6" type="ORF">UFOPK4134_00264</name>
</gene>
<evidence type="ECO:0000313" key="1">
    <source>
        <dbReference type="EMBL" id="CAB4706317.1"/>
    </source>
</evidence>
<evidence type="ECO:0000313" key="2">
    <source>
        <dbReference type="EMBL" id="CAB4761524.1"/>
    </source>
</evidence>
<name>A0A6J7CE26_9ZZZZ</name>
<evidence type="ECO:0000313" key="5">
    <source>
        <dbReference type="EMBL" id="CAB4889594.1"/>
    </source>
</evidence>
<evidence type="ECO:0000313" key="6">
    <source>
        <dbReference type="EMBL" id="CAB5020818.1"/>
    </source>
</evidence>
<dbReference type="EMBL" id="CAFBLJ010000001">
    <property type="protein sequence ID" value="CAB4855174.1"/>
    <property type="molecule type" value="Genomic_DNA"/>
</dbReference>
<dbReference type="EMBL" id="CAFBMF010000008">
    <property type="protein sequence ID" value="CAB4889594.1"/>
    <property type="molecule type" value="Genomic_DNA"/>
</dbReference>
<sequence length="80" mass="8913">MNILRTLINLYTLVLLLRVVMSWFPPSSSHSPMALVQSWLYKMTEPVLGPIRRTLPPMGGLDLSPMLLLIALQILGKALA</sequence>